<dbReference type="InterPro" id="IPR004960">
    <property type="entry name" value="LipA_acyltrans"/>
</dbReference>
<dbReference type="CDD" id="cd07984">
    <property type="entry name" value="LPLAT_LABLAT-like"/>
    <property type="match status" value="1"/>
</dbReference>
<evidence type="ECO:0000256" key="6">
    <source>
        <dbReference type="ARBA" id="ARBA00023315"/>
    </source>
</evidence>
<comment type="subcellular location">
    <subcellularLocation>
        <location evidence="1">Cell inner membrane</location>
    </subcellularLocation>
</comment>
<dbReference type="PANTHER" id="PTHR30606">
    <property type="entry name" value="LIPID A BIOSYNTHESIS LAUROYL ACYLTRANSFERASE"/>
    <property type="match status" value="1"/>
</dbReference>
<evidence type="ECO:0000256" key="4">
    <source>
        <dbReference type="ARBA" id="ARBA00022679"/>
    </source>
</evidence>
<dbReference type="EMBL" id="DVNA01000144">
    <property type="protein sequence ID" value="HIU55423.1"/>
    <property type="molecule type" value="Genomic_DNA"/>
</dbReference>
<reference evidence="8" key="1">
    <citation type="submission" date="2020-10" db="EMBL/GenBank/DDBJ databases">
        <authorList>
            <person name="Gilroy R."/>
        </authorList>
    </citation>
    <scope>NUCLEOTIDE SEQUENCE</scope>
    <source>
        <strain evidence="8">CHK158-818</strain>
    </source>
</reference>
<feature type="transmembrane region" description="Helical" evidence="7">
    <location>
        <begin position="20"/>
        <end position="41"/>
    </location>
</feature>
<dbReference type="Proteomes" id="UP000824112">
    <property type="component" value="Unassembled WGS sequence"/>
</dbReference>
<protein>
    <submittedName>
        <fullName evidence="8">Lysophospholipid acyltransferase family protein</fullName>
    </submittedName>
</protein>
<dbReference type="GO" id="GO:0009247">
    <property type="term" value="P:glycolipid biosynthetic process"/>
    <property type="evidence" value="ECO:0007669"/>
    <property type="project" value="UniProtKB-ARBA"/>
</dbReference>
<keyword evidence="6 8" id="KW-0012">Acyltransferase</keyword>
<dbReference type="PIRSF" id="PIRSF026649">
    <property type="entry name" value="MsbB"/>
    <property type="match status" value="1"/>
</dbReference>
<dbReference type="Pfam" id="PF03279">
    <property type="entry name" value="Lip_A_acyltrans"/>
    <property type="match status" value="1"/>
</dbReference>
<keyword evidence="2" id="KW-1003">Cell membrane</keyword>
<keyword evidence="3" id="KW-0997">Cell inner membrane</keyword>
<sequence>MKTRDIAYFPLYLYLKLHALLPLPVLYILADILYFPLYYLIRYRRKRVRANLSACFPHKEKKEIISIEKKFYRHFCDYVVETIKILHISDEETKRRMVFTNVDLVQNILDKGQPCIMLLGHYGNWEWVPSVTLWLDKRDYFLSQVYRPLKNKWFDNFFLHLRSRYGTTNIAKQDTLRTMLHYKASGRSALTGFMADQTPSPANIHYRTSFLGREGTAVLTGVEKIARKTGFAVVYLDVECTKRGYYTATYRLISDTPQQTKEFEITEKYTREMEKTILRAPQYWLWTHNRWKHNLPQT</sequence>
<reference evidence="8" key="2">
    <citation type="journal article" date="2021" name="PeerJ">
        <title>Extensive microbial diversity within the chicken gut microbiome revealed by metagenomics and culture.</title>
        <authorList>
            <person name="Gilroy R."/>
            <person name="Ravi A."/>
            <person name="Getino M."/>
            <person name="Pursley I."/>
            <person name="Horton D.L."/>
            <person name="Alikhan N.F."/>
            <person name="Baker D."/>
            <person name="Gharbi K."/>
            <person name="Hall N."/>
            <person name="Watson M."/>
            <person name="Adriaenssens E.M."/>
            <person name="Foster-Nyarko E."/>
            <person name="Jarju S."/>
            <person name="Secka A."/>
            <person name="Antonio M."/>
            <person name="Oren A."/>
            <person name="Chaudhuri R.R."/>
            <person name="La Ragione R."/>
            <person name="Hildebrand F."/>
            <person name="Pallen M.J."/>
        </authorList>
    </citation>
    <scope>NUCLEOTIDE SEQUENCE</scope>
    <source>
        <strain evidence="8">CHK158-818</strain>
    </source>
</reference>
<evidence type="ECO:0000256" key="7">
    <source>
        <dbReference type="SAM" id="Phobius"/>
    </source>
</evidence>
<keyword evidence="4" id="KW-0808">Transferase</keyword>
<proteinExistence type="predicted"/>
<evidence type="ECO:0000256" key="2">
    <source>
        <dbReference type="ARBA" id="ARBA00022475"/>
    </source>
</evidence>
<dbReference type="GO" id="GO:0016746">
    <property type="term" value="F:acyltransferase activity"/>
    <property type="evidence" value="ECO:0007669"/>
    <property type="project" value="UniProtKB-KW"/>
</dbReference>
<organism evidence="8 9">
    <name type="scientific">Candidatus Gallibacteroides avistercoris</name>
    <dbReference type="NCBI Taxonomy" id="2840833"/>
    <lineage>
        <taxon>Bacteria</taxon>
        <taxon>Pseudomonadati</taxon>
        <taxon>Bacteroidota</taxon>
        <taxon>Bacteroidia</taxon>
        <taxon>Bacteroidales</taxon>
        <taxon>Bacteroidaceae</taxon>
        <taxon>Bacteroidaceae incertae sedis</taxon>
        <taxon>Candidatus Gallibacteroides</taxon>
    </lineage>
</organism>
<evidence type="ECO:0000313" key="8">
    <source>
        <dbReference type="EMBL" id="HIU55423.1"/>
    </source>
</evidence>
<evidence type="ECO:0000256" key="1">
    <source>
        <dbReference type="ARBA" id="ARBA00004533"/>
    </source>
</evidence>
<keyword evidence="7" id="KW-1133">Transmembrane helix</keyword>
<name>A0A9D1M7R1_9BACT</name>
<dbReference type="AlphaFoldDB" id="A0A9D1M7R1"/>
<keyword evidence="5 7" id="KW-0472">Membrane</keyword>
<gene>
    <name evidence="8" type="ORF">IAB03_06425</name>
</gene>
<evidence type="ECO:0000313" key="9">
    <source>
        <dbReference type="Proteomes" id="UP000824112"/>
    </source>
</evidence>
<comment type="caution">
    <text evidence="8">The sequence shown here is derived from an EMBL/GenBank/DDBJ whole genome shotgun (WGS) entry which is preliminary data.</text>
</comment>
<evidence type="ECO:0000256" key="5">
    <source>
        <dbReference type="ARBA" id="ARBA00023136"/>
    </source>
</evidence>
<dbReference type="GO" id="GO:0005886">
    <property type="term" value="C:plasma membrane"/>
    <property type="evidence" value="ECO:0007669"/>
    <property type="project" value="UniProtKB-SubCell"/>
</dbReference>
<keyword evidence="7" id="KW-0812">Transmembrane</keyword>
<accession>A0A9D1M7R1</accession>
<evidence type="ECO:0000256" key="3">
    <source>
        <dbReference type="ARBA" id="ARBA00022519"/>
    </source>
</evidence>
<dbReference type="PANTHER" id="PTHR30606:SF10">
    <property type="entry name" value="PHOSPHATIDYLINOSITOL MANNOSIDE ACYLTRANSFERASE"/>
    <property type="match status" value="1"/>
</dbReference>